<name>A0A370DF43_9GAMM</name>
<comment type="caution">
    <text evidence="2">The sequence shown here is derived from an EMBL/GenBank/DDBJ whole genome shotgun (WGS) entry which is preliminary data.</text>
</comment>
<organism evidence="2 3">
    <name type="scientific">endosymbiont of Galathealinum brachiosum</name>
    <dbReference type="NCBI Taxonomy" id="2200906"/>
    <lineage>
        <taxon>Bacteria</taxon>
        <taxon>Pseudomonadati</taxon>
        <taxon>Pseudomonadota</taxon>
        <taxon>Gammaproteobacteria</taxon>
        <taxon>sulfur-oxidizing symbionts</taxon>
    </lineage>
</organism>
<sequence>MSDEIDDPRRDFLVKLLTAGAFATGALSLSATVQSMGKIPKVLPSGKSFFDISGDVKVNNVTATLDTFVKNSDVVTTGSGAHAVFVVGSDAFMLRSNSSMEIQGSEIISTIRLFSGKLLSVFGHRENKNKLHMRSATATIGIRGTGVYMEADQEQTYLCTCYGITDVQSSVDKNQIERIVSEHHDKPKYLLAKPSRKGKLIEPAPMINHTDLELALIEELVGREPPFGIEGNLYKGPRRDY</sequence>
<evidence type="ECO:0000313" key="2">
    <source>
        <dbReference type="EMBL" id="RDH82984.1"/>
    </source>
</evidence>
<feature type="transmembrane region" description="Helical" evidence="1">
    <location>
        <begin position="12"/>
        <end position="33"/>
    </location>
</feature>
<dbReference type="EMBL" id="QFXC01000011">
    <property type="protein sequence ID" value="RDH82984.1"/>
    <property type="molecule type" value="Genomic_DNA"/>
</dbReference>
<dbReference type="AlphaFoldDB" id="A0A370DF43"/>
<keyword evidence="1" id="KW-0472">Membrane</keyword>
<dbReference type="Proteomes" id="UP000254266">
    <property type="component" value="Unassembled WGS sequence"/>
</dbReference>
<keyword evidence="3" id="KW-1185">Reference proteome</keyword>
<proteinExistence type="predicted"/>
<evidence type="ECO:0008006" key="4">
    <source>
        <dbReference type="Google" id="ProtNLM"/>
    </source>
</evidence>
<keyword evidence="1" id="KW-0812">Transmembrane</keyword>
<keyword evidence="1" id="KW-1133">Transmembrane helix</keyword>
<reference evidence="2 3" key="1">
    <citation type="journal article" date="2018" name="ISME J.">
        <title>Endosymbiont genomes yield clues of tubeworm success.</title>
        <authorList>
            <person name="Li Y."/>
            <person name="Liles M.R."/>
            <person name="Halanych K.M."/>
        </authorList>
    </citation>
    <scope>NUCLEOTIDE SEQUENCE [LARGE SCALE GENOMIC DNA]</scope>
    <source>
        <strain evidence="2">A1464</strain>
    </source>
</reference>
<gene>
    <name evidence="2" type="ORF">DIZ80_12025</name>
</gene>
<evidence type="ECO:0000313" key="3">
    <source>
        <dbReference type="Proteomes" id="UP000254266"/>
    </source>
</evidence>
<evidence type="ECO:0000256" key="1">
    <source>
        <dbReference type="SAM" id="Phobius"/>
    </source>
</evidence>
<protein>
    <recommendedName>
        <fullName evidence="4">FecR protein domain-containing protein</fullName>
    </recommendedName>
</protein>
<accession>A0A370DF43</accession>